<sequence length="344" mass="37157">MRRARPALAEALPCCCCCCWKEARACLKWPGGCGCSKRVGRAPLLLCSTVEESEHNRLLGTILRLSAHRIQLKEEHLEVDRPFRLRALPQHETMADSNGPVVGSGVSSRPGQLWEIRRHCETATTTHTQPSAPTTCSTCLESLSSGVSPSSTSNGTSRSVWRLKRSCSRLGLAGVASLIVVLPSPSADLRTMSRLAWRALRTGAKLLSPASTEVVWGCTSSARRQYRSRSRSRSAPRTDDEKRCDVSVDTSVVAGTTAMDEHTIRRRCCCCCERDMEVADDDEAPDGNVPAPRLAPEEPVVAAAVVAAIVEAVEAKLLARSGKKKLRRGGPFALGPPDTSAEKS</sequence>
<dbReference type="InParanoid" id="A0A316YXV7"/>
<name>A0A316YXV7_9BASI</name>
<proteinExistence type="predicted"/>
<dbReference type="RefSeq" id="XP_025380111.1">
    <property type="nucleotide sequence ID" value="XM_025525807.1"/>
</dbReference>
<feature type="region of interest" description="Disordered" evidence="1">
    <location>
        <begin position="320"/>
        <end position="344"/>
    </location>
</feature>
<dbReference type="GeneID" id="37047723"/>
<organism evidence="2 3">
    <name type="scientific">Acaromyces ingoldii</name>
    <dbReference type="NCBI Taxonomy" id="215250"/>
    <lineage>
        <taxon>Eukaryota</taxon>
        <taxon>Fungi</taxon>
        <taxon>Dikarya</taxon>
        <taxon>Basidiomycota</taxon>
        <taxon>Ustilaginomycotina</taxon>
        <taxon>Exobasidiomycetes</taxon>
        <taxon>Exobasidiales</taxon>
        <taxon>Cryptobasidiaceae</taxon>
        <taxon>Acaromyces</taxon>
    </lineage>
</organism>
<keyword evidence="3" id="KW-1185">Reference proteome</keyword>
<gene>
    <name evidence="2" type="ORF">FA10DRAFT_9517</name>
</gene>
<dbReference type="EMBL" id="KZ819634">
    <property type="protein sequence ID" value="PWN92913.1"/>
    <property type="molecule type" value="Genomic_DNA"/>
</dbReference>
<dbReference type="AlphaFoldDB" id="A0A316YXV7"/>
<evidence type="ECO:0000313" key="2">
    <source>
        <dbReference type="EMBL" id="PWN92913.1"/>
    </source>
</evidence>
<reference evidence="2 3" key="1">
    <citation type="journal article" date="2018" name="Mol. Biol. Evol.">
        <title>Broad Genomic Sampling Reveals a Smut Pathogenic Ancestry of the Fungal Clade Ustilaginomycotina.</title>
        <authorList>
            <person name="Kijpornyongpan T."/>
            <person name="Mondo S.J."/>
            <person name="Barry K."/>
            <person name="Sandor L."/>
            <person name="Lee J."/>
            <person name="Lipzen A."/>
            <person name="Pangilinan J."/>
            <person name="LaButti K."/>
            <person name="Hainaut M."/>
            <person name="Henrissat B."/>
            <person name="Grigoriev I.V."/>
            <person name="Spatafora J.W."/>
            <person name="Aime M.C."/>
        </authorList>
    </citation>
    <scope>NUCLEOTIDE SEQUENCE [LARGE SCALE GENOMIC DNA]</scope>
    <source>
        <strain evidence="2 3">MCA 4198</strain>
    </source>
</reference>
<evidence type="ECO:0000313" key="3">
    <source>
        <dbReference type="Proteomes" id="UP000245768"/>
    </source>
</evidence>
<protein>
    <submittedName>
        <fullName evidence="2">Uncharacterized protein</fullName>
    </submittedName>
</protein>
<evidence type="ECO:0000256" key="1">
    <source>
        <dbReference type="SAM" id="MobiDB-lite"/>
    </source>
</evidence>
<accession>A0A316YXV7</accession>
<dbReference type="Proteomes" id="UP000245768">
    <property type="component" value="Unassembled WGS sequence"/>
</dbReference>